<evidence type="ECO:0000313" key="1">
    <source>
        <dbReference type="EMBL" id="KAJ8505328.1"/>
    </source>
</evidence>
<sequence length="120" mass="13722">MVSSVKQARQLSLSPLWVGDRFLFSGVDGFGILRWDGSLRLRLYSLLLPGVDEPCYCQYDFSGSWPIRKIFNSNIVTIVYFSLVTHDALGYFGQIGLDFECLRLVQDLSVLFMVLPLSWF</sequence>
<accession>A0AAV8RP84</accession>
<comment type="caution">
    <text evidence="1">The sequence shown here is derived from an EMBL/GenBank/DDBJ whole genome shotgun (WGS) entry which is preliminary data.</text>
</comment>
<proteinExistence type="predicted"/>
<organism evidence="1 2">
    <name type="scientific">Ensete ventricosum</name>
    <name type="common">Abyssinian banana</name>
    <name type="synonym">Musa ensete</name>
    <dbReference type="NCBI Taxonomy" id="4639"/>
    <lineage>
        <taxon>Eukaryota</taxon>
        <taxon>Viridiplantae</taxon>
        <taxon>Streptophyta</taxon>
        <taxon>Embryophyta</taxon>
        <taxon>Tracheophyta</taxon>
        <taxon>Spermatophyta</taxon>
        <taxon>Magnoliopsida</taxon>
        <taxon>Liliopsida</taxon>
        <taxon>Zingiberales</taxon>
        <taxon>Musaceae</taxon>
        <taxon>Ensete</taxon>
    </lineage>
</organism>
<evidence type="ECO:0000313" key="2">
    <source>
        <dbReference type="Proteomes" id="UP001222027"/>
    </source>
</evidence>
<dbReference type="Proteomes" id="UP001222027">
    <property type="component" value="Unassembled WGS sequence"/>
</dbReference>
<dbReference type="AlphaFoldDB" id="A0AAV8RP84"/>
<gene>
    <name evidence="1" type="ORF">OPV22_006214</name>
</gene>
<keyword evidence="2" id="KW-1185">Reference proteome</keyword>
<dbReference type="EMBL" id="JAQQAF010000002">
    <property type="protein sequence ID" value="KAJ8505328.1"/>
    <property type="molecule type" value="Genomic_DNA"/>
</dbReference>
<name>A0AAV8RP84_ENSVE</name>
<protein>
    <submittedName>
        <fullName evidence="1">Uncharacterized protein</fullName>
    </submittedName>
</protein>
<reference evidence="1 2" key="1">
    <citation type="submission" date="2022-12" db="EMBL/GenBank/DDBJ databases">
        <title>Chromosome-scale assembly of the Ensete ventricosum genome.</title>
        <authorList>
            <person name="Dussert Y."/>
            <person name="Stocks J."/>
            <person name="Wendawek A."/>
            <person name="Woldeyes F."/>
            <person name="Nichols R.A."/>
            <person name="Borrell J.S."/>
        </authorList>
    </citation>
    <scope>NUCLEOTIDE SEQUENCE [LARGE SCALE GENOMIC DNA]</scope>
    <source>
        <strain evidence="2">cv. Maze</strain>
        <tissue evidence="1">Seeds</tissue>
    </source>
</reference>